<evidence type="ECO:0008006" key="4">
    <source>
        <dbReference type="Google" id="ProtNLM"/>
    </source>
</evidence>
<reference evidence="2 3" key="1">
    <citation type="submission" date="2021-07" db="EMBL/GenBank/DDBJ databases">
        <title>Shewanella sp. nov, isolated from SCS.</title>
        <authorList>
            <person name="Cao W.R."/>
        </authorList>
    </citation>
    <scope>NUCLEOTIDE SEQUENCE [LARGE SCALE GENOMIC DNA]</scope>
    <source>
        <strain evidence="2 3">NR704-98</strain>
    </source>
</reference>
<evidence type="ECO:0000256" key="1">
    <source>
        <dbReference type="SAM" id="SignalP"/>
    </source>
</evidence>
<dbReference type="RefSeq" id="WP_220110376.1">
    <property type="nucleotide sequence ID" value="NZ_JAHZST010000010.1"/>
</dbReference>
<organism evidence="2 3">
    <name type="scientific">Shewanella nanhaiensis</name>
    <dbReference type="NCBI Taxonomy" id="2864872"/>
    <lineage>
        <taxon>Bacteria</taxon>
        <taxon>Pseudomonadati</taxon>
        <taxon>Pseudomonadota</taxon>
        <taxon>Gammaproteobacteria</taxon>
        <taxon>Alteromonadales</taxon>
        <taxon>Shewanellaceae</taxon>
        <taxon>Shewanella</taxon>
    </lineage>
</organism>
<accession>A0ABS7E5F3</accession>
<protein>
    <recommendedName>
        <fullName evidence="4">DUF2147 domain-containing protein</fullName>
    </recommendedName>
</protein>
<evidence type="ECO:0000313" key="2">
    <source>
        <dbReference type="EMBL" id="MBW8184904.1"/>
    </source>
</evidence>
<proteinExistence type="predicted"/>
<name>A0ABS7E5F3_9GAMM</name>
<gene>
    <name evidence="2" type="ORF">K0625_14680</name>
</gene>
<keyword evidence="3" id="KW-1185">Reference proteome</keyword>
<dbReference type="EMBL" id="JAHZST010000010">
    <property type="protein sequence ID" value="MBW8184904.1"/>
    <property type="molecule type" value="Genomic_DNA"/>
</dbReference>
<keyword evidence="1" id="KW-0732">Signal</keyword>
<dbReference type="Proteomes" id="UP001195963">
    <property type="component" value="Unassembled WGS sequence"/>
</dbReference>
<evidence type="ECO:0000313" key="3">
    <source>
        <dbReference type="Proteomes" id="UP001195963"/>
    </source>
</evidence>
<feature type="chain" id="PRO_5046977322" description="DUF2147 domain-containing protein" evidence="1">
    <location>
        <begin position="23"/>
        <end position="158"/>
    </location>
</feature>
<feature type="signal peptide" evidence="1">
    <location>
        <begin position="1"/>
        <end position="22"/>
    </location>
</feature>
<sequence length="158" mass="17502">MKKCVMALLVATNMMLPATAFAHEEPIEGQWCQNGKVVILGEFKLTPLHLARFGRFAEDECPDFGGGVGTKSCGQFDDEYGLTRAATGHLCNSIAYQLRDDSREGDGGTVRPIFYGPESLKNSDKNHHEVYSIVQGVQFACGLCDMEIERRERKLLAK</sequence>
<comment type="caution">
    <text evidence="2">The sequence shown here is derived from an EMBL/GenBank/DDBJ whole genome shotgun (WGS) entry which is preliminary data.</text>
</comment>